<keyword evidence="2" id="KW-0805">Transcription regulation</keyword>
<dbReference type="Gene3D" id="1.10.10.10">
    <property type="entry name" value="Winged helix-like DNA-binding domain superfamily/Winged helix DNA-binding domain"/>
    <property type="match status" value="1"/>
</dbReference>
<dbReference type="Pfam" id="PF00126">
    <property type="entry name" value="HTH_1"/>
    <property type="match status" value="1"/>
</dbReference>
<feature type="domain" description="HTH lysR-type" evidence="5">
    <location>
        <begin position="13"/>
        <end position="70"/>
    </location>
</feature>
<dbReference type="SUPFAM" id="SSF53850">
    <property type="entry name" value="Periplasmic binding protein-like II"/>
    <property type="match status" value="1"/>
</dbReference>
<accession>A0ABX8APW2</accession>
<keyword evidence="4" id="KW-0804">Transcription</keyword>
<keyword evidence="7" id="KW-1185">Reference proteome</keyword>
<dbReference type="PROSITE" id="PS50931">
    <property type="entry name" value="HTH_LYSR"/>
    <property type="match status" value="1"/>
</dbReference>
<evidence type="ECO:0000256" key="1">
    <source>
        <dbReference type="ARBA" id="ARBA00009437"/>
    </source>
</evidence>
<dbReference type="InterPro" id="IPR050176">
    <property type="entry name" value="LTTR"/>
</dbReference>
<evidence type="ECO:0000259" key="5">
    <source>
        <dbReference type="PROSITE" id="PS50931"/>
    </source>
</evidence>
<sequence length="292" mass="31638">MSTANRSPFRLDTDLIVLRSLVAVAEEGSFSAAAEKVGRTQSAISLQIAKLEERLGVKLFERTSRSLSQTSEGEVFIGYARKILELADEAVLSVSAPKEQSILRVGFAEYLVPQHLHIHLARFKRAHPTCDLNLILGGGADLLNLLNAGELDVVFAGPEASGGKQLWQEPLVWCGQLPASDKPLELILMQEPCSYRSIAISAMEAEVSDWKISITANSIQAVQSAIKAGLGVSVLPYSALQEDIPVIEGVLPELPATSVLSYLPAQEENPLAQRFIDYLLCYLEKTGALKVA</sequence>
<dbReference type="SUPFAM" id="SSF46785">
    <property type="entry name" value="Winged helix' DNA-binding domain"/>
    <property type="match status" value="1"/>
</dbReference>
<evidence type="ECO:0000256" key="4">
    <source>
        <dbReference type="ARBA" id="ARBA00023163"/>
    </source>
</evidence>
<dbReference type="Gene3D" id="3.40.190.10">
    <property type="entry name" value="Periplasmic binding protein-like II"/>
    <property type="match status" value="2"/>
</dbReference>
<dbReference type="InterPro" id="IPR005119">
    <property type="entry name" value="LysR_subst-bd"/>
</dbReference>
<dbReference type="PANTHER" id="PTHR30579">
    <property type="entry name" value="TRANSCRIPTIONAL REGULATOR"/>
    <property type="match status" value="1"/>
</dbReference>
<protein>
    <submittedName>
        <fullName evidence="6">LysR family transcriptional regulator</fullName>
    </submittedName>
</protein>
<evidence type="ECO:0000256" key="3">
    <source>
        <dbReference type="ARBA" id="ARBA00023125"/>
    </source>
</evidence>
<evidence type="ECO:0000256" key="2">
    <source>
        <dbReference type="ARBA" id="ARBA00023015"/>
    </source>
</evidence>
<dbReference type="EMBL" id="CP074126">
    <property type="protein sequence ID" value="QUS57124.1"/>
    <property type="molecule type" value="Genomic_DNA"/>
</dbReference>
<reference evidence="6 7" key="1">
    <citation type="journal article" date="2021" name="Angew. Chem. Int. Ed. Engl.">
        <title>A novel family of nonribosomal peptides modulate collective behavior in Pseudovibrio bacteria isolated from marine sponges.</title>
        <authorList>
            <person name="Ioca L.P."/>
            <person name="Dai Y."/>
            <person name="Kunakom S."/>
            <person name="Diaz-Espinosa J."/>
            <person name="Krunic A."/>
            <person name="Crnkovic C.M."/>
            <person name="Orjala J."/>
            <person name="Sanchez L.M."/>
            <person name="Ferreira A.G."/>
            <person name="Berlinck R.G.S."/>
            <person name="Eustaquio A.S."/>
        </authorList>
    </citation>
    <scope>NUCLEOTIDE SEQUENCE [LARGE SCALE GENOMIC DNA]</scope>
    <source>
        <strain evidence="6 7">Ab134</strain>
    </source>
</reference>
<dbReference type="Proteomes" id="UP000680706">
    <property type="component" value="Chromosome"/>
</dbReference>
<organism evidence="6 7">
    <name type="scientific">Pseudovibrio brasiliensis</name>
    <dbReference type="NCBI Taxonomy" id="1898042"/>
    <lineage>
        <taxon>Bacteria</taxon>
        <taxon>Pseudomonadati</taxon>
        <taxon>Pseudomonadota</taxon>
        <taxon>Alphaproteobacteria</taxon>
        <taxon>Hyphomicrobiales</taxon>
        <taxon>Stappiaceae</taxon>
        <taxon>Pseudovibrio</taxon>
    </lineage>
</organism>
<dbReference type="InterPro" id="IPR000847">
    <property type="entry name" value="LysR_HTH_N"/>
</dbReference>
<evidence type="ECO:0000313" key="6">
    <source>
        <dbReference type="EMBL" id="QUS57124.1"/>
    </source>
</evidence>
<dbReference type="PRINTS" id="PR00039">
    <property type="entry name" value="HTHLYSR"/>
</dbReference>
<dbReference type="InterPro" id="IPR036388">
    <property type="entry name" value="WH-like_DNA-bd_sf"/>
</dbReference>
<name>A0ABX8APW2_9HYPH</name>
<dbReference type="InterPro" id="IPR036390">
    <property type="entry name" value="WH_DNA-bd_sf"/>
</dbReference>
<proteinExistence type="inferred from homology"/>
<comment type="similarity">
    <text evidence="1">Belongs to the LysR transcriptional regulatory family.</text>
</comment>
<dbReference type="Pfam" id="PF03466">
    <property type="entry name" value="LysR_substrate"/>
    <property type="match status" value="1"/>
</dbReference>
<evidence type="ECO:0000313" key="7">
    <source>
        <dbReference type="Proteomes" id="UP000680706"/>
    </source>
</evidence>
<gene>
    <name evidence="6" type="ORF">KGB56_06955</name>
</gene>
<dbReference type="RefSeq" id="WP_211915072.1">
    <property type="nucleotide sequence ID" value="NZ_CP074126.1"/>
</dbReference>
<keyword evidence="3" id="KW-0238">DNA-binding</keyword>
<dbReference type="PANTHER" id="PTHR30579:SF7">
    <property type="entry name" value="HTH-TYPE TRANSCRIPTIONAL REGULATOR LRHA-RELATED"/>
    <property type="match status" value="1"/>
</dbReference>